<feature type="non-terminal residue" evidence="1">
    <location>
        <position position="42"/>
    </location>
</feature>
<sequence>MSQIGLESNHELGDRLTQLRDDERRRAMRGLLMQPLLYADHP</sequence>
<organism evidence="1 2">
    <name type="scientific">Thiorhodococcus mannitoliphagus</name>
    <dbReference type="NCBI Taxonomy" id="329406"/>
    <lineage>
        <taxon>Bacteria</taxon>
        <taxon>Pseudomonadati</taxon>
        <taxon>Pseudomonadota</taxon>
        <taxon>Gammaproteobacteria</taxon>
        <taxon>Chromatiales</taxon>
        <taxon>Chromatiaceae</taxon>
        <taxon>Thiorhodococcus</taxon>
    </lineage>
</organism>
<evidence type="ECO:0000313" key="1">
    <source>
        <dbReference type="EMBL" id="NEX23779.1"/>
    </source>
</evidence>
<gene>
    <name evidence="1" type="ORF">G3480_26535</name>
</gene>
<reference evidence="1 2" key="2">
    <citation type="submission" date="2020-02" db="EMBL/GenBank/DDBJ databases">
        <title>Genome sequences of Thiorhodococcus mannitoliphagus and Thiorhodococcus minor, purple sulfur photosynthetic bacteria in the gammaproteobacterial family, Chromatiaceae.</title>
        <authorList>
            <person name="Aviles F.A."/>
            <person name="Meyer T.E."/>
            <person name="Kyndt J.A."/>
        </authorList>
    </citation>
    <scope>NUCLEOTIDE SEQUENCE [LARGE SCALE GENOMIC DNA]</scope>
    <source>
        <strain evidence="1 2">DSM 18266</strain>
    </source>
</reference>
<dbReference type="Proteomes" id="UP000471640">
    <property type="component" value="Unassembled WGS sequence"/>
</dbReference>
<accession>A0A6P1E1M5</accession>
<keyword evidence="2" id="KW-1185">Reference proteome</keyword>
<comment type="caution">
    <text evidence="1">The sequence shown here is derived from an EMBL/GenBank/DDBJ whole genome shotgun (WGS) entry which is preliminary data.</text>
</comment>
<dbReference type="AlphaFoldDB" id="A0A6P1E1M5"/>
<protein>
    <submittedName>
        <fullName evidence="1">TIGR02678 family protein</fullName>
    </submittedName>
</protein>
<evidence type="ECO:0000313" key="2">
    <source>
        <dbReference type="Proteomes" id="UP000471640"/>
    </source>
</evidence>
<reference evidence="2" key="1">
    <citation type="journal article" date="2020" name="Microbiol. Resour. Announc.">
        <title>Draft Genome Sequences of Thiorhodococcus mannitoliphagus and Thiorhodococcus minor, Purple Sulfur Photosynthetic Bacteria in the Gammaproteobacterial Family Chromatiaceae.</title>
        <authorList>
            <person name="Aviles F.A."/>
            <person name="Meyer T.E."/>
            <person name="Kyndt J.A."/>
        </authorList>
    </citation>
    <scope>NUCLEOTIDE SEQUENCE [LARGE SCALE GENOMIC DNA]</scope>
    <source>
        <strain evidence="2">DSM 18266</strain>
    </source>
</reference>
<proteinExistence type="predicted"/>
<dbReference type="EMBL" id="JAAIJR010000318">
    <property type="protein sequence ID" value="NEX23779.1"/>
    <property type="molecule type" value="Genomic_DNA"/>
</dbReference>
<name>A0A6P1E1M5_9GAMM</name>